<dbReference type="InterPro" id="IPR004830">
    <property type="entry name" value="LRR_variant"/>
</dbReference>
<proteinExistence type="predicted"/>
<keyword evidence="1" id="KW-0614">Plasmid</keyword>
<dbReference type="SUPFAM" id="SSF48371">
    <property type="entry name" value="ARM repeat"/>
    <property type="match status" value="1"/>
</dbReference>
<dbReference type="EMBL" id="CP120943">
    <property type="protein sequence ID" value="WFG00342.1"/>
    <property type="molecule type" value="Genomic_DNA"/>
</dbReference>
<protein>
    <submittedName>
        <fullName evidence="1">Uncharacterized protein</fullName>
    </submittedName>
</protein>
<gene>
    <name evidence="1" type="ORF">P5S46_21505</name>
</gene>
<organism evidence="1 2">
    <name type="scientific">Aeromonas caviae</name>
    <name type="common">Aeromonas punctata</name>
    <dbReference type="NCBI Taxonomy" id="648"/>
    <lineage>
        <taxon>Bacteria</taxon>
        <taxon>Pseudomonadati</taxon>
        <taxon>Pseudomonadota</taxon>
        <taxon>Gammaproteobacteria</taxon>
        <taxon>Aeromonadales</taxon>
        <taxon>Aeromonadaceae</taxon>
        <taxon>Aeromonas</taxon>
    </lineage>
</organism>
<dbReference type="RefSeq" id="WP_128342853.1">
    <property type="nucleotide sequence ID" value="NZ_CP120943.1"/>
</dbReference>
<evidence type="ECO:0000313" key="1">
    <source>
        <dbReference type="EMBL" id="WFG00342.1"/>
    </source>
</evidence>
<reference evidence="1" key="1">
    <citation type="submission" date="2023-03" db="EMBL/GenBank/DDBJ databases">
        <title>Aeromonas caviae strain AC1520.</title>
        <authorList>
            <person name="Xie T."/>
            <person name="Zhang Q."/>
            <person name="Deng J."/>
            <person name="Li X."/>
        </authorList>
    </citation>
    <scope>NUCLEOTIDE SEQUENCE</scope>
    <source>
        <strain evidence="1">AC1520</strain>
        <plasmid evidence="1">pAC1520</plasmid>
    </source>
</reference>
<sequence>MSGNSMPVNYQQRYDAENPNTPLLTLEALASSDDPGVRIAVARNKSTPIEALLLLSKDRIAKVKSGAIETLCTKAEMATLSHDHQMLLSRGVPSRIIESLAKNDNLAQDVFAHLAKASKNVRYNIARNKATPAGILLSIIVSDKDINVYAAAWSTASEFEPSYWERSYSLKEWSLDMPIDGNITLGDALLDKRLQALYQTLLSSELSAQICASTEATSQDLASPRTRLLRM</sequence>
<dbReference type="Proteomes" id="UP001218423">
    <property type="component" value="Plasmid pAC1520"/>
</dbReference>
<dbReference type="AlphaFoldDB" id="A0AAJ6CQ71"/>
<geneLocation type="plasmid" evidence="1 2">
    <name>pAC1520</name>
</geneLocation>
<dbReference type="InterPro" id="IPR016024">
    <property type="entry name" value="ARM-type_fold"/>
</dbReference>
<evidence type="ECO:0000313" key="2">
    <source>
        <dbReference type="Proteomes" id="UP001218423"/>
    </source>
</evidence>
<name>A0AAJ6CQ71_AERCA</name>
<dbReference type="Pfam" id="PF01816">
    <property type="entry name" value="LRV"/>
    <property type="match status" value="1"/>
</dbReference>
<dbReference type="InterPro" id="IPR011989">
    <property type="entry name" value="ARM-like"/>
</dbReference>
<dbReference type="Gene3D" id="1.25.10.10">
    <property type="entry name" value="Leucine-rich Repeat Variant"/>
    <property type="match status" value="1"/>
</dbReference>
<accession>A0AAJ6CQ71</accession>